<protein>
    <submittedName>
        <fullName evidence="6">NAD dependent epimerase/dehydratase family</fullName>
    </submittedName>
</protein>
<dbReference type="SUPFAM" id="SSF51735">
    <property type="entry name" value="NAD(P)-binding Rossmann-fold domains"/>
    <property type="match status" value="1"/>
</dbReference>
<dbReference type="eggNOG" id="COG0451">
    <property type="taxonomic scope" value="Bacteria"/>
</dbReference>
<gene>
    <name evidence="6" type="ORF">Loa_01003</name>
</gene>
<dbReference type="HOGENOM" id="CLU_1419894_0_0_6"/>
<sequence>MKETDPVGVASTKKNHASYSISKMYNEINAMAYYKQKGVPVIILRIFNTIGPRQRARYGMVVPTFVKQAMNNEPLTIFGDGLQTRSFCDVKDLCRQLYALIENPDSIGRIVNVGNRKEISILELAKLVKSITQSDSVFVFKDFNEVYGENYLKILHRQPDLKQIEQLIGYSCEWDISNAIQDLYHYLNKNA</sequence>
<dbReference type="InterPro" id="IPR044516">
    <property type="entry name" value="UXS-like"/>
</dbReference>
<dbReference type="KEGG" id="lok:Loa_01003"/>
<comment type="cofactor">
    <cofactor evidence="1">
        <name>NAD(+)</name>
        <dbReference type="ChEBI" id="CHEBI:57540"/>
    </cofactor>
</comment>
<dbReference type="Proteomes" id="UP000018838">
    <property type="component" value="Chromosome"/>
</dbReference>
<evidence type="ECO:0000256" key="4">
    <source>
        <dbReference type="ARBA" id="ARBA00023239"/>
    </source>
</evidence>
<reference evidence="6 7" key="1">
    <citation type="journal article" date="2013" name="Int. J. Med. Microbiol.">
        <title>Legionella oakridgensis ATCC 33761 genome sequence and phenotypic characterization reveals its replication capacity in amoebae.</title>
        <authorList>
            <person name="Brzuszkiewicz E."/>
            <person name="Schulz T."/>
            <person name="Rydzewski K."/>
            <person name="Daniel R."/>
            <person name="Gillmaier N."/>
            <person name="Dittmann C."/>
            <person name="Holland G."/>
            <person name="Schunder E."/>
            <person name="Lautner M."/>
            <person name="Eisenreich W."/>
            <person name="Luck C."/>
            <person name="Heuner K."/>
        </authorList>
    </citation>
    <scope>NUCLEOTIDE SEQUENCE [LARGE SCALE GENOMIC DNA]</scope>
    <source>
        <strain>OR-10</strain>
        <strain evidence="7">ATCC 33761</strain>
    </source>
</reference>
<evidence type="ECO:0000259" key="5">
    <source>
        <dbReference type="Pfam" id="PF01370"/>
    </source>
</evidence>
<dbReference type="InterPro" id="IPR001509">
    <property type="entry name" value="Epimerase_deHydtase"/>
</dbReference>
<dbReference type="InterPro" id="IPR036291">
    <property type="entry name" value="NAD(P)-bd_dom_sf"/>
</dbReference>
<dbReference type="GO" id="GO:0070403">
    <property type="term" value="F:NAD+ binding"/>
    <property type="evidence" value="ECO:0007669"/>
    <property type="project" value="InterPro"/>
</dbReference>
<organism evidence="6 7">
    <name type="scientific">Legionella oakridgensis ATCC 33761 = DSM 21215</name>
    <dbReference type="NCBI Taxonomy" id="1268635"/>
    <lineage>
        <taxon>Bacteria</taxon>
        <taxon>Pseudomonadati</taxon>
        <taxon>Pseudomonadota</taxon>
        <taxon>Gammaproteobacteria</taxon>
        <taxon>Legionellales</taxon>
        <taxon>Legionellaceae</taxon>
        <taxon>Legionella</taxon>
    </lineage>
</organism>
<dbReference type="GO" id="GO:0048040">
    <property type="term" value="F:UDP-glucuronate decarboxylase activity"/>
    <property type="evidence" value="ECO:0007669"/>
    <property type="project" value="TreeGrafter"/>
</dbReference>
<keyword evidence="7" id="KW-1185">Reference proteome</keyword>
<dbReference type="PANTHER" id="PTHR43078:SF6">
    <property type="entry name" value="UDP-GLUCURONIC ACID DECARBOXYLASE 1"/>
    <property type="match status" value="1"/>
</dbReference>
<dbReference type="Gene3D" id="3.40.50.720">
    <property type="entry name" value="NAD(P)-binding Rossmann-like Domain"/>
    <property type="match status" value="1"/>
</dbReference>
<dbReference type="GO" id="GO:0005737">
    <property type="term" value="C:cytoplasm"/>
    <property type="evidence" value="ECO:0007669"/>
    <property type="project" value="TreeGrafter"/>
</dbReference>
<keyword evidence="2" id="KW-0210">Decarboxylase</keyword>
<evidence type="ECO:0000256" key="2">
    <source>
        <dbReference type="ARBA" id="ARBA00022793"/>
    </source>
</evidence>
<accession>W0BDR4</accession>
<evidence type="ECO:0000313" key="7">
    <source>
        <dbReference type="Proteomes" id="UP000018838"/>
    </source>
</evidence>
<dbReference type="AlphaFoldDB" id="W0BDR4"/>
<dbReference type="PANTHER" id="PTHR43078">
    <property type="entry name" value="UDP-GLUCURONIC ACID DECARBOXYLASE-RELATED"/>
    <property type="match status" value="1"/>
</dbReference>
<feature type="domain" description="NAD-dependent epimerase/dehydratase" evidence="5">
    <location>
        <begin position="14"/>
        <end position="114"/>
    </location>
</feature>
<name>W0BDR4_9GAMM</name>
<dbReference type="PATRIC" id="fig|1268635.3.peg.999"/>
<evidence type="ECO:0000256" key="3">
    <source>
        <dbReference type="ARBA" id="ARBA00023027"/>
    </source>
</evidence>
<keyword evidence="4" id="KW-0456">Lyase</keyword>
<evidence type="ECO:0000313" key="6">
    <source>
        <dbReference type="EMBL" id="AHE66559.1"/>
    </source>
</evidence>
<dbReference type="Pfam" id="PF01370">
    <property type="entry name" value="Epimerase"/>
    <property type="match status" value="1"/>
</dbReference>
<proteinExistence type="predicted"/>
<dbReference type="EMBL" id="CP004006">
    <property type="protein sequence ID" value="AHE66559.1"/>
    <property type="molecule type" value="Genomic_DNA"/>
</dbReference>
<evidence type="ECO:0000256" key="1">
    <source>
        <dbReference type="ARBA" id="ARBA00001911"/>
    </source>
</evidence>
<dbReference type="STRING" id="1268635.Loa_01003"/>
<keyword evidence="3" id="KW-0520">NAD</keyword>
<dbReference type="GO" id="GO:0042732">
    <property type="term" value="P:D-xylose metabolic process"/>
    <property type="evidence" value="ECO:0007669"/>
    <property type="project" value="InterPro"/>
</dbReference>